<proteinExistence type="predicted"/>
<evidence type="ECO:0000256" key="1">
    <source>
        <dbReference type="SAM" id="MobiDB-lite"/>
    </source>
</evidence>
<dbReference type="AlphaFoldDB" id="A0A5N6QX44"/>
<evidence type="ECO:0000313" key="3">
    <source>
        <dbReference type="Proteomes" id="UP000327013"/>
    </source>
</evidence>
<dbReference type="Proteomes" id="UP000327013">
    <property type="component" value="Chromosome 3"/>
</dbReference>
<organism evidence="2 3">
    <name type="scientific">Carpinus fangiana</name>
    <dbReference type="NCBI Taxonomy" id="176857"/>
    <lineage>
        <taxon>Eukaryota</taxon>
        <taxon>Viridiplantae</taxon>
        <taxon>Streptophyta</taxon>
        <taxon>Embryophyta</taxon>
        <taxon>Tracheophyta</taxon>
        <taxon>Spermatophyta</taxon>
        <taxon>Magnoliopsida</taxon>
        <taxon>eudicotyledons</taxon>
        <taxon>Gunneridae</taxon>
        <taxon>Pentapetalae</taxon>
        <taxon>rosids</taxon>
        <taxon>fabids</taxon>
        <taxon>Fagales</taxon>
        <taxon>Betulaceae</taxon>
        <taxon>Carpinus</taxon>
    </lineage>
</organism>
<dbReference type="EMBL" id="CM017323">
    <property type="protein sequence ID" value="KAE8022076.1"/>
    <property type="molecule type" value="Genomic_DNA"/>
</dbReference>
<evidence type="ECO:0000313" key="2">
    <source>
        <dbReference type="EMBL" id="KAE8022076.1"/>
    </source>
</evidence>
<accession>A0A5N6QX44</accession>
<keyword evidence="3" id="KW-1185">Reference proteome</keyword>
<feature type="region of interest" description="Disordered" evidence="1">
    <location>
        <begin position="1"/>
        <end position="22"/>
    </location>
</feature>
<name>A0A5N6QX44_9ROSI</name>
<gene>
    <name evidence="2" type="ORF">FH972_007909</name>
</gene>
<protein>
    <submittedName>
        <fullName evidence="2">Uncharacterized protein</fullName>
    </submittedName>
</protein>
<sequence>MNFTRNLEPVSRGTSIGHNAFNKNGMSVYQRREDRRHRALNVSDLDSSSVEDLDGVRVVRVEGFRTRPTISRPLMVPE</sequence>
<feature type="compositionally biased region" description="Polar residues" evidence="1">
    <location>
        <begin position="12"/>
        <end position="22"/>
    </location>
</feature>
<reference evidence="2 3" key="1">
    <citation type="submission" date="2019-06" db="EMBL/GenBank/DDBJ databases">
        <title>A chromosomal-level reference genome of Carpinus fangiana (Coryloideae, Betulaceae).</title>
        <authorList>
            <person name="Yang X."/>
            <person name="Wang Z."/>
            <person name="Zhang L."/>
            <person name="Hao G."/>
            <person name="Liu J."/>
            <person name="Yang Y."/>
        </authorList>
    </citation>
    <scope>NUCLEOTIDE SEQUENCE [LARGE SCALE GENOMIC DNA]</scope>
    <source>
        <strain evidence="2">Cfa_2016G</strain>
        <tissue evidence="2">Leaf</tissue>
    </source>
</reference>